<evidence type="ECO:0000313" key="1">
    <source>
        <dbReference type="EMBL" id="GMT26479.1"/>
    </source>
</evidence>
<keyword evidence="2" id="KW-1185">Reference proteome</keyword>
<reference evidence="1" key="1">
    <citation type="submission" date="2023-10" db="EMBL/GenBank/DDBJ databases">
        <title>Genome assembly of Pristionchus species.</title>
        <authorList>
            <person name="Yoshida K."/>
            <person name="Sommer R.J."/>
        </authorList>
    </citation>
    <scope>NUCLEOTIDE SEQUENCE</scope>
    <source>
        <strain evidence="1">RS5133</strain>
    </source>
</reference>
<proteinExistence type="predicted"/>
<evidence type="ECO:0000313" key="2">
    <source>
        <dbReference type="Proteomes" id="UP001432322"/>
    </source>
</evidence>
<organism evidence="1 2">
    <name type="scientific">Pristionchus fissidentatus</name>
    <dbReference type="NCBI Taxonomy" id="1538716"/>
    <lineage>
        <taxon>Eukaryota</taxon>
        <taxon>Metazoa</taxon>
        <taxon>Ecdysozoa</taxon>
        <taxon>Nematoda</taxon>
        <taxon>Chromadorea</taxon>
        <taxon>Rhabditida</taxon>
        <taxon>Rhabditina</taxon>
        <taxon>Diplogasteromorpha</taxon>
        <taxon>Diplogasteroidea</taxon>
        <taxon>Neodiplogasteridae</taxon>
        <taxon>Pristionchus</taxon>
    </lineage>
</organism>
<protein>
    <submittedName>
        <fullName evidence="1">Uncharacterized protein</fullName>
    </submittedName>
</protein>
<feature type="non-terminal residue" evidence="1">
    <location>
        <position position="153"/>
    </location>
</feature>
<dbReference type="EMBL" id="BTSY01000005">
    <property type="protein sequence ID" value="GMT26479.1"/>
    <property type="molecule type" value="Genomic_DNA"/>
</dbReference>
<dbReference type="AlphaFoldDB" id="A0AAV5W3G5"/>
<dbReference type="Proteomes" id="UP001432322">
    <property type="component" value="Unassembled WGS sequence"/>
</dbReference>
<comment type="caution">
    <text evidence="1">The sequence shown here is derived from an EMBL/GenBank/DDBJ whole genome shotgun (WGS) entry which is preliminary data.</text>
</comment>
<accession>A0AAV5W3G5</accession>
<name>A0AAV5W3G5_9BILA</name>
<gene>
    <name evidence="1" type="ORF">PFISCL1PPCAC_17776</name>
</gene>
<feature type="non-terminal residue" evidence="1">
    <location>
        <position position="1"/>
    </location>
</feature>
<sequence>LQMGESREKYSDNDMRLMVNHVYSVCSSTDYRHQKIAEAPKGNQMWQELEDRQRLARRLTYRSSEHCAHSVSSMTTKYARYLSNSMHRVVGVDAEKVLFIYKRYGTKHSSAAQNMINCVFRKYIITFIDGKVFSYDKKRKATSADTEEEEEEE</sequence>